<evidence type="ECO:0000313" key="4">
    <source>
        <dbReference type="Proteomes" id="UP000050794"/>
    </source>
</evidence>
<feature type="compositionally biased region" description="Basic and acidic residues" evidence="2">
    <location>
        <begin position="151"/>
        <end position="171"/>
    </location>
</feature>
<gene>
    <name evidence="3" type="ORF">TCNE_LOCUS8380</name>
</gene>
<organism evidence="4 5">
    <name type="scientific">Toxocara canis</name>
    <name type="common">Canine roundworm</name>
    <dbReference type="NCBI Taxonomy" id="6265"/>
    <lineage>
        <taxon>Eukaryota</taxon>
        <taxon>Metazoa</taxon>
        <taxon>Ecdysozoa</taxon>
        <taxon>Nematoda</taxon>
        <taxon>Chromadorea</taxon>
        <taxon>Rhabditida</taxon>
        <taxon>Spirurina</taxon>
        <taxon>Ascaridomorpha</taxon>
        <taxon>Ascaridoidea</taxon>
        <taxon>Toxocaridae</taxon>
        <taxon>Toxocara</taxon>
    </lineage>
</organism>
<name>A0A183UIR0_TOXCA</name>
<feature type="region of interest" description="Disordered" evidence="2">
    <location>
        <begin position="120"/>
        <end position="171"/>
    </location>
</feature>
<reference evidence="3 4" key="2">
    <citation type="submission" date="2018-11" db="EMBL/GenBank/DDBJ databases">
        <authorList>
            <consortium name="Pathogen Informatics"/>
        </authorList>
    </citation>
    <scope>NUCLEOTIDE SEQUENCE [LARGE SCALE GENOMIC DNA]</scope>
</reference>
<feature type="compositionally biased region" description="Basic and acidic residues" evidence="2">
    <location>
        <begin position="274"/>
        <end position="285"/>
    </location>
</feature>
<evidence type="ECO:0000313" key="5">
    <source>
        <dbReference type="WBParaSite" id="TCNE_0000838001-mRNA-1"/>
    </source>
</evidence>
<dbReference type="PANTHER" id="PTHR31518">
    <property type="entry name" value="ARGININE/SERINE-RICH PROTEIN PNISR"/>
    <property type="match status" value="1"/>
</dbReference>
<dbReference type="AlphaFoldDB" id="A0A183UIR0"/>
<sequence length="459" mass="51241">MAHWMGAAQWNRHSPWFRTGLSSGAAHNAHMPYIDQQTRKALPAWIREGLEKAEQEKQKKLLKEAKLRAAEEARKARREAKGLGKFVSLIVALRRNDLFLESGLKRGGRYWICDVAQSQNRDSDSSEDESGNEIDRNGSVVDDGEPVFLQMKKETDANDRDKELTEADFRTEEEKREDALALLRRFMTEVLMVTTDAELERICGEQLENALRKAVLLFVCVMQMMCLAQPKILAKSSALAALSALGAESDSDDSEGGNGETTRRSSGAETDDESGGRWRGGREQAEITVGAKSKARLNVHDGRNFPQHSPLTGEVVAREEEEREEASKSGTGVAALEAQTRSCDSRSDNFVQVEDKKRALGQSSEEKFGHEVQSVKGDQDEDLEVLLVRQPDQIRMKTVREVVRARQSHGHQSGIEGDREAAGRVAGRKTTTVHVPTHMLHAGECLELGYLFTEHIFRF</sequence>
<keyword evidence="1" id="KW-0175">Coiled coil</keyword>
<dbReference type="InterPro" id="IPR031937">
    <property type="entry name" value="PNISR"/>
</dbReference>
<accession>A0A183UIR0</accession>
<evidence type="ECO:0000313" key="3">
    <source>
        <dbReference type="EMBL" id="VDM39701.1"/>
    </source>
</evidence>
<dbReference type="EMBL" id="UYWY01019892">
    <property type="protein sequence ID" value="VDM39701.1"/>
    <property type="molecule type" value="Genomic_DNA"/>
</dbReference>
<dbReference type="Proteomes" id="UP000050794">
    <property type="component" value="Unassembled WGS sequence"/>
</dbReference>
<feature type="region of interest" description="Disordered" evidence="2">
    <location>
        <begin position="246"/>
        <end position="341"/>
    </location>
</feature>
<keyword evidence="4" id="KW-1185">Reference proteome</keyword>
<evidence type="ECO:0000256" key="2">
    <source>
        <dbReference type="SAM" id="MobiDB-lite"/>
    </source>
</evidence>
<proteinExistence type="predicted"/>
<dbReference type="Pfam" id="PF15996">
    <property type="entry name" value="PNISR"/>
    <property type="match status" value="2"/>
</dbReference>
<feature type="coiled-coil region" evidence="1">
    <location>
        <begin position="50"/>
        <end position="79"/>
    </location>
</feature>
<evidence type="ECO:0000256" key="1">
    <source>
        <dbReference type="SAM" id="Coils"/>
    </source>
</evidence>
<feature type="region of interest" description="Disordered" evidence="2">
    <location>
        <begin position="405"/>
        <end position="425"/>
    </location>
</feature>
<reference evidence="5" key="1">
    <citation type="submission" date="2016-06" db="UniProtKB">
        <authorList>
            <consortium name="WormBaseParasite"/>
        </authorList>
    </citation>
    <scope>IDENTIFICATION</scope>
</reference>
<dbReference type="WBParaSite" id="TCNE_0000838001-mRNA-1">
    <property type="protein sequence ID" value="TCNE_0000838001-mRNA-1"/>
    <property type="gene ID" value="TCNE_0000838001"/>
</dbReference>
<protein>
    <submittedName>
        <fullName evidence="5">DEAD/DEAH box helicase domain-containing protein</fullName>
    </submittedName>
</protein>